<name>A0AAP3ET61_RIEAN</name>
<protein>
    <submittedName>
        <fullName evidence="2">Uncharacterized protein</fullName>
    </submittedName>
</protein>
<accession>A0AAP3ET61</accession>
<gene>
    <name evidence="2" type="ORF">OKE68_00695</name>
</gene>
<dbReference type="EMBL" id="JAOZYT010000002">
    <property type="protein sequence ID" value="MCW0522837.1"/>
    <property type="molecule type" value="Genomic_DNA"/>
</dbReference>
<evidence type="ECO:0000313" key="3">
    <source>
        <dbReference type="Proteomes" id="UP001207440"/>
    </source>
</evidence>
<comment type="caution">
    <text evidence="2">The sequence shown here is derived from an EMBL/GenBank/DDBJ whole genome shotgun (WGS) entry which is preliminary data.</text>
</comment>
<dbReference type="AlphaFoldDB" id="A0AAP3ET61"/>
<dbReference type="RefSeq" id="WP_064964599.1">
    <property type="nucleotide sequence ID" value="NZ_CP033039.1"/>
</dbReference>
<dbReference type="Proteomes" id="UP001207440">
    <property type="component" value="Unassembled WGS sequence"/>
</dbReference>
<evidence type="ECO:0000256" key="1">
    <source>
        <dbReference type="SAM" id="MobiDB-lite"/>
    </source>
</evidence>
<reference evidence="2" key="1">
    <citation type="submission" date="2022-10" db="EMBL/GenBank/DDBJ databases">
        <title>Sifting through the core-genome to identify putative cross-protective antigens against Riemerella anatipestifer.</title>
        <authorList>
            <person name="Zheng X."/>
            <person name="Zhang W."/>
        </authorList>
    </citation>
    <scope>NUCLEOTIDE SEQUENCE</scope>
    <source>
        <strain evidence="2">ZWRA178</strain>
    </source>
</reference>
<sequence>MVNFNYTEEKVWEECKTLLDNLSAINNSEDFLEKENLVSSLYENLIFLKKLKDYEIGLSLNEVDKIDVNQEEKTVFEELPVVIDETNHHTEVEELHEVELEIETPASTEIVEELKFEFANAKEEELEVLELEPIQEELVEDVETQSVEAQQEENQETEEEISEEQDKKIKLAHIKGLSVQSLFDEETITEPKQETAVPEEIEPLATPSKPRQDFKLDFNDRLAFLKVLFDNSQVDMNEVIKKLNSFDNIEQAREYLSDVYYERNWGKVDEYAQRLWALVENKFL</sequence>
<feature type="compositionally biased region" description="Acidic residues" evidence="1">
    <location>
        <begin position="150"/>
        <end position="163"/>
    </location>
</feature>
<proteinExistence type="predicted"/>
<feature type="region of interest" description="Disordered" evidence="1">
    <location>
        <begin position="143"/>
        <end position="166"/>
    </location>
</feature>
<organism evidence="2 3">
    <name type="scientific">Riemerella anatipestifer</name>
    <name type="common">Moraxella anatipestifer</name>
    <dbReference type="NCBI Taxonomy" id="34085"/>
    <lineage>
        <taxon>Bacteria</taxon>
        <taxon>Pseudomonadati</taxon>
        <taxon>Bacteroidota</taxon>
        <taxon>Flavobacteriia</taxon>
        <taxon>Flavobacteriales</taxon>
        <taxon>Weeksellaceae</taxon>
        <taxon>Riemerella</taxon>
    </lineage>
</organism>
<evidence type="ECO:0000313" key="2">
    <source>
        <dbReference type="EMBL" id="MCW0522837.1"/>
    </source>
</evidence>